<dbReference type="PANTHER" id="PTHR13052">
    <property type="entry name" value="NFRKB-RELATED"/>
    <property type="match status" value="1"/>
</dbReference>
<evidence type="ECO:0000256" key="2">
    <source>
        <dbReference type="ARBA" id="ARBA00023242"/>
    </source>
</evidence>
<comment type="subcellular location">
    <subcellularLocation>
        <location evidence="1">Nucleus</location>
    </subcellularLocation>
</comment>
<dbReference type="InterPro" id="IPR024867">
    <property type="entry name" value="NFRKB"/>
</dbReference>
<evidence type="ECO:0000313" key="6">
    <source>
        <dbReference type="Proteomes" id="UP000594263"/>
    </source>
</evidence>
<feature type="compositionally biased region" description="Polar residues" evidence="3">
    <location>
        <begin position="557"/>
        <end position="572"/>
    </location>
</feature>
<dbReference type="Gramene" id="Kaladp0058s0290.3.v1.1">
    <property type="protein sequence ID" value="Kaladp0058s0290.3.v1.1"/>
    <property type="gene ID" value="Kaladp0058s0290.v1.1"/>
</dbReference>
<dbReference type="OMA" id="MRNCEEI"/>
<organism evidence="5 6">
    <name type="scientific">Kalanchoe fedtschenkoi</name>
    <name type="common">Lavender scallops</name>
    <name type="synonym">South American air plant</name>
    <dbReference type="NCBI Taxonomy" id="63787"/>
    <lineage>
        <taxon>Eukaryota</taxon>
        <taxon>Viridiplantae</taxon>
        <taxon>Streptophyta</taxon>
        <taxon>Embryophyta</taxon>
        <taxon>Tracheophyta</taxon>
        <taxon>Spermatophyta</taxon>
        <taxon>Magnoliopsida</taxon>
        <taxon>eudicotyledons</taxon>
        <taxon>Gunneridae</taxon>
        <taxon>Pentapetalae</taxon>
        <taxon>Saxifragales</taxon>
        <taxon>Crassulaceae</taxon>
        <taxon>Kalanchoe</taxon>
    </lineage>
</organism>
<dbReference type="EnsemblPlants" id="Kaladp0058s0290.3.v1.1">
    <property type="protein sequence ID" value="Kaladp0058s0290.3.v1.1"/>
    <property type="gene ID" value="Kaladp0058s0290.v1.1"/>
</dbReference>
<evidence type="ECO:0000256" key="1">
    <source>
        <dbReference type="ARBA" id="ARBA00004123"/>
    </source>
</evidence>
<evidence type="ECO:0000256" key="3">
    <source>
        <dbReference type="SAM" id="MobiDB-lite"/>
    </source>
</evidence>
<dbReference type="InterPro" id="IPR044867">
    <property type="entry name" value="DEUBAD_dom"/>
</dbReference>
<evidence type="ECO:0000259" key="4">
    <source>
        <dbReference type="PROSITE" id="PS51916"/>
    </source>
</evidence>
<keyword evidence="6" id="KW-1185">Reference proteome</keyword>
<dbReference type="PROSITE" id="PS51916">
    <property type="entry name" value="DEUBAD"/>
    <property type="match status" value="1"/>
</dbReference>
<dbReference type="EnsemblPlants" id="Kaladp0058s0290.1.v1.1">
    <property type="protein sequence ID" value="Kaladp0058s0290.1.v1.1"/>
    <property type="gene ID" value="Kaladp0058s0290.v1.1"/>
</dbReference>
<feature type="region of interest" description="Disordered" evidence="3">
    <location>
        <begin position="862"/>
        <end position="881"/>
    </location>
</feature>
<dbReference type="GO" id="GO:0031011">
    <property type="term" value="C:Ino80 complex"/>
    <property type="evidence" value="ECO:0007669"/>
    <property type="project" value="InterPro"/>
</dbReference>
<dbReference type="Gramene" id="Kaladp0058s0290.1.v1.1">
    <property type="protein sequence ID" value="Kaladp0058s0290.1.v1.1"/>
    <property type="gene ID" value="Kaladp0058s0290.v1.1"/>
</dbReference>
<keyword evidence="2" id="KW-0539">Nucleus</keyword>
<dbReference type="PANTHER" id="PTHR13052:SF2">
    <property type="entry name" value="NUCLEAR FACTOR KAPPA-B-BINDING PROTEIN"/>
    <property type="match status" value="1"/>
</dbReference>
<sequence length="881" mass="99064">MPMAADQRKKRLSSNSIVGCSSRGMHRTKKKSLASLQFDLHLKPHISLEMDSSQKKVVAKRELIGLSRRDLAPYSNCFPIRHNTLADVITIPKEIFGLENLETVFSYEVWSNYLTKDERDLLSQFLPKGVDIEEVLESLFGGSNFSFGNPVHKWFTLIASGDLHPDAIICQVRNLLASQKAYCSELQDYHNGMVRNLLQLKDIWEECQDPMEFLPIVSRTSNYIVKGAFAPADEYKSQFYDPNLGGSSESLSAMEEERACSSDDRAVIVTRSQELQKRRGLCQDNIRSPILDVSDNQRDSRHRKGDKLSNCNIFVDGAKYMSYIKITKKQLELLKSMKQPGTGIQSKSVNNVLRNMDSYYVQPYSTFEEEEQRKLQNQWLLVVNTVHQASEDWTARRAQKEQIAKLLCIDLKENAKQLLQDEELPCCHQTDQKCSGAADVALIMDEDSVASLVEIQNTSHPETVDDALQGDNVDEVGSVENHGMLKMDLIPSRQEDMLDMASETDPYSNEIQASYSHRPPDFSCSSNSSFVNFNRGDTQSAVTDSRQTAKLPHPSHDSTLAQQYTPDASQLSCGDRESNPEHQPQFINSESDLHENAIELSTELGLPYRLTNQRTFSVYRNEDRNGLPLESIFRSSELSSYEPQRKQAGPHFHQTPSVMMGNVRLLPIQYQESLHQPHPFEVRRKRDERYLMNPHLPNNMLDICRGTALFSVPVPEHLPPFDSQEWHANSFTESVPLQTQSCAGDMFTQNWYSPGQQKQGGWSSPPIEVSIPNQITRSEASNNDESLFSVLSQCSELRSANSHHTGSTGQVMPAAGFGVTGGNIGRNSIGIPQTSHPMECISRRGAAPSLVPGSMSWVSAPQQNSTLHDPMAKPFLRSLNP</sequence>
<feature type="compositionally biased region" description="Polar residues" evidence="3">
    <location>
        <begin position="535"/>
        <end position="548"/>
    </location>
</feature>
<protein>
    <recommendedName>
        <fullName evidence="4">DEUBAD domain-containing protein</fullName>
    </recommendedName>
</protein>
<dbReference type="AlphaFoldDB" id="A0A7N0U971"/>
<feature type="region of interest" description="Disordered" evidence="3">
    <location>
        <begin position="535"/>
        <end position="586"/>
    </location>
</feature>
<proteinExistence type="predicted"/>
<evidence type="ECO:0000313" key="5">
    <source>
        <dbReference type="EnsemblPlants" id="Kaladp0058s0290.3.v1.1"/>
    </source>
</evidence>
<reference evidence="5" key="1">
    <citation type="submission" date="2021-01" db="UniProtKB">
        <authorList>
            <consortium name="EnsemblPlants"/>
        </authorList>
    </citation>
    <scope>IDENTIFICATION</scope>
</reference>
<name>A0A7N0U971_KALFE</name>
<accession>A0A7N0U971</accession>
<feature type="domain" description="DEUBAD" evidence="4">
    <location>
        <begin position="92"/>
        <end position="203"/>
    </location>
</feature>
<dbReference type="Proteomes" id="UP000594263">
    <property type="component" value="Unplaced"/>
</dbReference>
<dbReference type="CDD" id="cd21865">
    <property type="entry name" value="DEUBAD_NFRKB"/>
    <property type="match status" value="1"/>
</dbReference>